<dbReference type="PIRSF" id="PIRSF031715">
    <property type="entry name" value="Cob_chel_CobT"/>
    <property type="match status" value="1"/>
</dbReference>
<dbReference type="InterPro" id="IPR002035">
    <property type="entry name" value="VWF_A"/>
</dbReference>
<sequence length="621" mass="67839">MSNPKEPSEFQKANAASLRALAGGVEAPVRYAGSDTHIGKTEIRLPALPREHSTAAKADSRGAADSAGLWLAHHNERTHKRRCPAAPAAKAIFEAAEGARVEAIGANNMAGVKGNLTKRLEQRYANTTIGAPDSGDDGAVAEAVRLMIREALTGQKPPASTEMVMDLWRPWITNRAGDIIEEMRKCEDDQTRFADAAHKLIGKLQSDLGDATNDGQDADDEDENGSDEPSTDDGSSDEAQSASGDDESGGDDSQSMDQDGEAAGMAADDSTEIDADSEMDGMTDGESPGGDPGQQQNYPAFDPDAYRIYTAQYDEIVNAQDLCDPEELDRLRALLDRHMDNLTHAIGKLANRLQRKLMAYQNRSWEFDLEEGMLDAGKLHRVVTQPLSALSYKQEQDTKFRDTIVTLLLDNSGSMRGRPITIAAVTADILARTLERCGVKVEILGFTTRAWKGGKSREAWQGAGKPAAPGRLNDLRHIIYKSADQPWRRSRKALGLMLREGILKENIDGEALVWAHDRLISRPEDRRIMMVISDGAPVDDSTLSSNSGNYLEKHLRSTIEMIETRSPVQLLAIGIGHDVTRYYQRAVTITDVDQLGGTVMSELADLFDETPKKGMRRKKAG</sequence>
<dbReference type="InterPro" id="IPR036465">
    <property type="entry name" value="vWFA_dom_sf"/>
</dbReference>
<dbReference type="NCBIfam" id="TIGR01651">
    <property type="entry name" value="CobT"/>
    <property type="match status" value="1"/>
</dbReference>
<dbReference type="PANTHER" id="PTHR41248">
    <property type="entry name" value="NORD PROTEIN"/>
    <property type="match status" value="1"/>
</dbReference>
<dbReference type="CDD" id="cd01454">
    <property type="entry name" value="vWA_norD_type"/>
    <property type="match status" value="1"/>
</dbReference>
<protein>
    <recommendedName>
        <fullName evidence="1">Cobaltochelatase subunit CobT</fullName>
        <ecNumber evidence="1">6.6.1.2</ecNumber>
    </recommendedName>
</protein>
<evidence type="ECO:0000259" key="3">
    <source>
        <dbReference type="PROSITE" id="PS50234"/>
    </source>
</evidence>
<dbReference type="InterPro" id="IPR051928">
    <property type="entry name" value="NorD/CobT"/>
</dbReference>
<feature type="compositionally biased region" description="Acidic residues" evidence="2">
    <location>
        <begin position="216"/>
        <end position="236"/>
    </location>
</feature>
<dbReference type="InterPro" id="IPR006538">
    <property type="entry name" value="CobT"/>
</dbReference>
<reference evidence="4" key="1">
    <citation type="journal article" date="2011" name="Environ. Microbiol.">
        <title>Time-series analyses of Monterey Bay coastal microbial picoplankton using a 'genome proxy' microarray.</title>
        <authorList>
            <person name="Rich V.I."/>
            <person name="Pham V.D."/>
            <person name="Eppley J."/>
            <person name="Shi Y."/>
            <person name="DeLong E.F."/>
        </authorList>
    </citation>
    <scope>NUCLEOTIDE SEQUENCE</scope>
</reference>
<feature type="region of interest" description="Disordered" evidence="2">
    <location>
        <begin position="207"/>
        <end position="300"/>
    </location>
</feature>
<accession>E0XZE8</accession>
<evidence type="ECO:0000256" key="1">
    <source>
        <dbReference type="NCBIfam" id="TIGR01651"/>
    </source>
</evidence>
<dbReference type="PROSITE" id="PS50234">
    <property type="entry name" value="VWFA"/>
    <property type="match status" value="1"/>
</dbReference>
<dbReference type="InterPro" id="IPR025861">
    <property type="entry name" value="CobT_VWA_dom"/>
</dbReference>
<dbReference type="GO" id="GO:0009236">
    <property type="term" value="P:cobalamin biosynthetic process"/>
    <property type="evidence" value="ECO:0007669"/>
    <property type="project" value="UniProtKB-UniRule"/>
</dbReference>
<dbReference type="AlphaFoldDB" id="E0XZE8"/>
<dbReference type="Gene3D" id="3.40.50.410">
    <property type="entry name" value="von Willebrand factor, type A domain"/>
    <property type="match status" value="1"/>
</dbReference>
<dbReference type="Pfam" id="PF11775">
    <property type="entry name" value="CobT_C"/>
    <property type="match status" value="1"/>
</dbReference>
<feature type="domain" description="VWFA" evidence="3">
    <location>
        <begin position="404"/>
        <end position="597"/>
    </location>
</feature>
<dbReference type="Pfam" id="PF06213">
    <property type="entry name" value="CobT"/>
    <property type="match status" value="1"/>
</dbReference>
<feature type="compositionally biased region" description="Acidic residues" evidence="2">
    <location>
        <begin position="269"/>
        <end position="283"/>
    </location>
</feature>
<dbReference type="EMBL" id="GU474933">
    <property type="protein sequence ID" value="ADI19789.1"/>
    <property type="molecule type" value="Genomic_DNA"/>
</dbReference>
<dbReference type="SUPFAM" id="SSF53300">
    <property type="entry name" value="vWA-like"/>
    <property type="match status" value="1"/>
</dbReference>
<organism evidence="4">
    <name type="scientific">uncultured alpha proteobacterium EB000_37G09</name>
    <dbReference type="NCBI Taxonomy" id="710792"/>
    <lineage>
        <taxon>Bacteria</taxon>
        <taxon>Pseudomonadati</taxon>
        <taxon>Pseudomonadota</taxon>
        <taxon>Alphaproteobacteria</taxon>
        <taxon>environmental samples</taxon>
    </lineage>
</organism>
<proteinExistence type="predicted"/>
<dbReference type="SMART" id="SM00327">
    <property type="entry name" value="VWA"/>
    <property type="match status" value="1"/>
</dbReference>
<dbReference type="PANTHER" id="PTHR41248:SF1">
    <property type="entry name" value="NORD PROTEIN"/>
    <property type="match status" value="1"/>
</dbReference>
<dbReference type="EC" id="6.6.1.2" evidence="1"/>
<evidence type="ECO:0000313" key="4">
    <source>
        <dbReference type="EMBL" id="ADI19789.1"/>
    </source>
</evidence>
<evidence type="ECO:0000256" key="2">
    <source>
        <dbReference type="SAM" id="MobiDB-lite"/>
    </source>
</evidence>
<name>E0XZE8_9PROT</name>
<dbReference type="GO" id="GO:0051116">
    <property type="term" value="F:cobaltochelatase activity"/>
    <property type="evidence" value="ECO:0007669"/>
    <property type="project" value="UniProtKB-UniRule"/>
</dbReference>